<protein>
    <submittedName>
        <fullName evidence="1">Uncharacterized protein</fullName>
    </submittedName>
</protein>
<dbReference type="AlphaFoldDB" id="A0A2T3Z7E7"/>
<evidence type="ECO:0000313" key="2">
    <source>
        <dbReference type="Proteomes" id="UP000240493"/>
    </source>
</evidence>
<name>A0A2T3Z7E7_TRIA4</name>
<dbReference type="EMBL" id="KZ679262">
    <property type="protein sequence ID" value="PTB40751.1"/>
    <property type="molecule type" value="Genomic_DNA"/>
</dbReference>
<reference evidence="1 2" key="1">
    <citation type="submission" date="2016-07" db="EMBL/GenBank/DDBJ databases">
        <title>Multiple horizontal gene transfer events from other fungi enriched the ability of initially mycotrophic Trichoderma (Ascomycota) to feed on dead plant biomass.</title>
        <authorList>
            <consortium name="DOE Joint Genome Institute"/>
            <person name="Aerts A."/>
            <person name="Atanasova L."/>
            <person name="Chenthamara K."/>
            <person name="Zhang J."/>
            <person name="Grujic M."/>
            <person name="Henrissat B."/>
            <person name="Kuo A."/>
            <person name="Salamov A."/>
            <person name="Lipzen A."/>
            <person name="Labutti K."/>
            <person name="Barry K."/>
            <person name="Miao Y."/>
            <person name="Rahimi M.J."/>
            <person name="Shen Q."/>
            <person name="Grigoriev I.V."/>
            <person name="Kubicek C.P."/>
            <person name="Druzhinina I.S."/>
        </authorList>
    </citation>
    <scope>NUCLEOTIDE SEQUENCE [LARGE SCALE GENOMIC DNA]</scope>
    <source>
        <strain evidence="1 2">CBS 433.97</strain>
    </source>
</reference>
<gene>
    <name evidence="1" type="ORF">M441DRAFT_411469</name>
</gene>
<organism evidence="1 2">
    <name type="scientific">Trichoderma asperellum (strain ATCC 204424 / CBS 433.97 / NBRC 101777)</name>
    <dbReference type="NCBI Taxonomy" id="1042311"/>
    <lineage>
        <taxon>Eukaryota</taxon>
        <taxon>Fungi</taxon>
        <taxon>Dikarya</taxon>
        <taxon>Ascomycota</taxon>
        <taxon>Pezizomycotina</taxon>
        <taxon>Sordariomycetes</taxon>
        <taxon>Hypocreomycetidae</taxon>
        <taxon>Hypocreales</taxon>
        <taxon>Hypocreaceae</taxon>
        <taxon>Trichoderma</taxon>
    </lineage>
</organism>
<dbReference type="Proteomes" id="UP000240493">
    <property type="component" value="Unassembled WGS sequence"/>
</dbReference>
<proteinExistence type="predicted"/>
<accession>A0A2T3Z7E7</accession>
<evidence type="ECO:0000313" key="1">
    <source>
        <dbReference type="EMBL" id="PTB40751.1"/>
    </source>
</evidence>
<keyword evidence="2" id="KW-1185">Reference proteome</keyword>
<sequence length="157" mass="17336">MWSSSTCRGIKAGKQLRTDDCSLLSAYQELIVGTSPICSVIFSLLLAEFNMGSLASLRRVSTQRLAWPFFHQSMSGSNSQPNRRGIVVDVSIFFSFDFFINKLISRFCALPTYILLQKRLPLDSCSLVSSFYCVSAALTAPSSALISVLKIYNDIVA</sequence>